<keyword evidence="2" id="KW-1185">Reference proteome</keyword>
<reference evidence="1 2" key="1">
    <citation type="journal article" date="2021" name="Elife">
        <title>Chloroplast acquisition without the gene transfer in kleptoplastic sea slugs, Plakobranchus ocellatus.</title>
        <authorList>
            <person name="Maeda T."/>
            <person name="Takahashi S."/>
            <person name="Yoshida T."/>
            <person name="Shimamura S."/>
            <person name="Takaki Y."/>
            <person name="Nagai Y."/>
            <person name="Toyoda A."/>
            <person name="Suzuki Y."/>
            <person name="Arimoto A."/>
            <person name="Ishii H."/>
            <person name="Satoh N."/>
            <person name="Nishiyama T."/>
            <person name="Hasebe M."/>
            <person name="Maruyama T."/>
            <person name="Minagawa J."/>
            <person name="Obokata J."/>
            <person name="Shigenobu S."/>
        </authorList>
    </citation>
    <scope>NUCLEOTIDE SEQUENCE [LARGE SCALE GENOMIC DNA]</scope>
</reference>
<dbReference type="AlphaFoldDB" id="A0AAV3Z779"/>
<evidence type="ECO:0000313" key="1">
    <source>
        <dbReference type="EMBL" id="GFN91183.1"/>
    </source>
</evidence>
<dbReference type="EMBL" id="BLXT01002104">
    <property type="protein sequence ID" value="GFN91183.1"/>
    <property type="molecule type" value="Genomic_DNA"/>
</dbReference>
<proteinExistence type="predicted"/>
<accession>A0AAV3Z779</accession>
<sequence>MDQSAIHHPLEGLKQAAHEHNGPIVGRVRRRILEYEPPTPPSKMGMSPMVQMLLKRLRRLCRQDSGRATTADYDRFSSSFIEPRYPLSRTIYCLAGHPWGTGPPQACIPAGPQQPTMIDSAVASLNHGIHYHGLFTAWQATLGERCWLRSKLGLDGTSKSS</sequence>
<gene>
    <name evidence="1" type="ORF">PoB_001768900</name>
</gene>
<organism evidence="1 2">
    <name type="scientific">Plakobranchus ocellatus</name>
    <dbReference type="NCBI Taxonomy" id="259542"/>
    <lineage>
        <taxon>Eukaryota</taxon>
        <taxon>Metazoa</taxon>
        <taxon>Spiralia</taxon>
        <taxon>Lophotrochozoa</taxon>
        <taxon>Mollusca</taxon>
        <taxon>Gastropoda</taxon>
        <taxon>Heterobranchia</taxon>
        <taxon>Euthyneura</taxon>
        <taxon>Panpulmonata</taxon>
        <taxon>Sacoglossa</taxon>
        <taxon>Placobranchoidea</taxon>
        <taxon>Plakobranchidae</taxon>
        <taxon>Plakobranchus</taxon>
    </lineage>
</organism>
<protein>
    <submittedName>
        <fullName evidence="1">Uncharacterized protein</fullName>
    </submittedName>
</protein>
<evidence type="ECO:0000313" key="2">
    <source>
        <dbReference type="Proteomes" id="UP000735302"/>
    </source>
</evidence>
<name>A0AAV3Z779_9GAST</name>
<dbReference type="Proteomes" id="UP000735302">
    <property type="component" value="Unassembled WGS sequence"/>
</dbReference>
<comment type="caution">
    <text evidence="1">The sequence shown here is derived from an EMBL/GenBank/DDBJ whole genome shotgun (WGS) entry which is preliminary data.</text>
</comment>